<sequence>MKKNIFVFGLNDFNREQLESLQDADQYQFHGLIALEKLKDAVSYDFPALLVEAQEQLDSFNGPIDAIINFWDFPSSVLHPFLCERYQLPGPSLKAAILCGNKGLSREAQQSIIPDYIPKFSIFDPFEDNPFQKIALDFPFWIKPLLSYSGYLGFRVTNREDFSRYLQTIRESIDRFAEPYADLLQHADLDSSLTKYTAHHCIAEEIISAGRQCTVEGYSYQNQVECYGIIDSVRYPNMVSFSRYQYPSRLPESVKQKINAISKTIIEYIGFDQSAFNIEYFYDETTDRLRLLEINSRISQSHALLFKNVDGAPNHRIVLDLGLDNKPQFPHRQGRYACAAKIFARRFEDALVTRAPTLNEIDHAQQLVPGATIVVPVKQDKRLSELLDQDSYSYQYVIAYLGGDNIHDLARSYKRVRKALPFKFKSLAGNINVS</sequence>
<gene>
    <name evidence="6" type="ORF">SAMN05216325_11926</name>
</gene>
<evidence type="ECO:0000259" key="5">
    <source>
        <dbReference type="PROSITE" id="PS50975"/>
    </source>
</evidence>
<dbReference type="STRING" id="917.SAMN05216326_11378"/>
<dbReference type="RefSeq" id="WP_090633517.1">
    <property type="nucleotide sequence ID" value="NZ_FOCP01000019.1"/>
</dbReference>
<dbReference type="SUPFAM" id="SSF56059">
    <property type="entry name" value="Glutathione synthetase ATP-binding domain-like"/>
    <property type="match status" value="1"/>
</dbReference>
<accession>A0A1H8GSV8</accession>
<dbReference type="InterPro" id="IPR011761">
    <property type="entry name" value="ATP-grasp"/>
</dbReference>
<dbReference type="AlphaFoldDB" id="A0A1H8GSV8"/>
<keyword evidence="3 4" id="KW-0067">ATP-binding</keyword>
<keyword evidence="2 4" id="KW-0547">Nucleotide-binding</keyword>
<evidence type="ECO:0000256" key="1">
    <source>
        <dbReference type="ARBA" id="ARBA00022598"/>
    </source>
</evidence>
<dbReference type="EMBL" id="FOCP01000019">
    <property type="protein sequence ID" value="SEN46358.1"/>
    <property type="molecule type" value="Genomic_DNA"/>
</dbReference>
<dbReference type="PANTHER" id="PTHR43585">
    <property type="entry name" value="FUMIPYRROLE BIOSYNTHESIS PROTEIN C"/>
    <property type="match status" value="1"/>
</dbReference>
<dbReference type="PANTHER" id="PTHR43585:SF2">
    <property type="entry name" value="ATP-GRASP ENZYME FSQD"/>
    <property type="match status" value="1"/>
</dbReference>
<dbReference type="Pfam" id="PF02786">
    <property type="entry name" value="CPSase_L_D2"/>
    <property type="match status" value="1"/>
</dbReference>
<dbReference type="GO" id="GO:0046872">
    <property type="term" value="F:metal ion binding"/>
    <property type="evidence" value="ECO:0007669"/>
    <property type="project" value="InterPro"/>
</dbReference>
<dbReference type="Proteomes" id="UP000199459">
    <property type="component" value="Unassembled WGS sequence"/>
</dbReference>
<dbReference type="InterPro" id="IPR005479">
    <property type="entry name" value="CPAse_ATP-bd"/>
</dbReference>
<dbReference type="GO" id="GO:0016874">
    <property type="term" value="F:ligase activity"/>
    <property type="evidence" value="ECO:0007669"/>
    <property type="project" value="UniProtKB-KW"/>
</dbReference>
<proteinExistence type="predicted"/>
<evidence type="ECO:0000256" key="4">
    <source>
        <dbReference type="PROSITE-ProRule" id="PRU00409"/>
    </source>
</evidence>
<dbReference type="OrthoDB" id="8441067at2"/>
<evidence type="ECO:0000313" key="6">
    <source>
        <dbReference type="EMBL" id="SEN46358.1"/>
    </source>
</evidence>
<keyword evidence="1" id="KW-0436">Ligase</keyword>
<dbReference type="PROSITE" id="PS50975">
    <property type="entry name" value="ATP_GRASP"/>
    <property type="match status" value="1"/>
</dbReference>
<feature type="domain" description="ATP-grasp" evidence="5">
    <location>
        <begin position="107"/>
        <end position="323"/>
    </location>
</feature>
<name>A0A1H8GSV8_9PROT</name>
<evidence type="ECO:0000256" key="2">
    <source>
        <dbReference type="ARBA" id="ARBA00022741"/>
    </source>
</evidence>
<dbReference type="InterPro" id="IPR052032">
    <property type="entry name" value="ATP-dep_AA_Ligase"/>
</dbReference>
<evidence type="ECO:0000313" key="7">
    <source>
        <dbReference type="Proteomes" id="UP000199459"/>
    </source>
</evidence>
<protein>
    <submittedName>
        <fullName evidence="6">Carbamoyl-phosphate synthase L chain, ATP binding domain</fullName>
    </submittedName>
</protein>
<reference evidence="6 7" key="1">
    <citation type="submission" date="2016-10" db="EMBL/GenBank/DDBJ databases">
        <authorList>
            <person name="de Groot N.N."/>
        </authorList>
    </citation>
    <scope>NUCLEOTIDE SEQUENCE [LARGE SCALE GENOMIC DNA]</scope>
    <source>
        <strain evidence="6 7">Nm22</strain>
    </source>
</reference>
<dbReference type="GO" id="GO:0005524">
    <property type="term" value="F:ATP binding"/>
    <property type="evidence" value="ECO:0007669"/>
    <property type="project" value="UniProtKB-UniRule"/>
</dbReference>
<dbReference type="Gene3D" id="3.30.470.20">
    <property type="entry name" value="ATP-grasp fold, B domain"/>
    <property type="match status" value="1"/>
</dbReference>
<organism evidence="6 7">
    <name type="scientific">Nitrosomonas marina</name>
    <dbReference type="NCBI Taxonomy" id="917"/>
    <lineage>
        <taxon>Bacteria</taxon>
        <taxon>Pseudomonadati</taxon>
        <taxon>Pseudomonadota</taxon>
        <taxon>Betaproteobacteria</taxon>
        <taxon>Nitrosomonadales</taxon>
        <taxon>Nitrosomonadaceae</taxon>
        <taxon>Nitrosomonas</taxon>
    </lineage>
</organism>
<evidence type="ECO:0000256" key="3">
    <source>
        <dbReference type="ARBA" id="ARBA00022840"/>
    </source>
</evidence>